<dbReference type="PANTHER" id="PTHR46529:SF1">
    <property type="entry name" value="TRNA WYBUTOSINE-SYNTHESIZING PROTEIN 4"/>
    <property type="match status" value="1"/>
</dbReference>
<proteinExistence type="predicted"/>
<protein>
    <submittedName>
        <fullName evidence="2">Uncharacterized protein</fullName>
    </submittedName>
</protein>
<reference evidence="2 3" key="1">
    <citation type="submission" date="2018-06" db="EMBL/GenBank/DDBJ databases">
        <title>Genome Sequence of the Brown Rot Fungal Pathogen Monilinia fructigena.</title>
        <authorList>
            <person name="Landi L."/>
            <person name="De Miccolis Angelini R.M."/>
            <person name="Pollastro S."/>
            <person name="Abate D."/>
            <person name="Faretra F."/>
            <person name="Romanazzi G."/>
        </authorList>
    </citation>
    <scope>NUCLEOTIDE SEQUENCE [LARGE SCALE GENOMIC DNA]</scope>
    <source>
        <strain evidence="2 3">Mfrg269</strain>
    </source>
</reference>
<dbReference type="GO" id="GO:0031591">
    <property type="term" value="P:wybutosine biosynthetic process"/>
    <property type="evidence" value="ECO:0007669"/>
    <property type="project" value="TreeGrafter"/>
</dbReference>
<dbReference type="PANTHER" id="PTHR46529">
    <property type="entry name" value="TRNA WYBUTOSINE-SYNTHESIZING PROTEIN 4"/>
    <property type="match status" value="1"/>
</dbReference>
<evidence type="ECO:0000256" key="1">
    <source>
        <dbReference type="SAM" id="MobiDB-lite"/>
    </source>
</evidence>
<evidence type="ECO:0000313" key="3">
    <source>
        <dbReference type="Proteomes" id="UP000249056"/>
    </source>
</evidence>
<dbReference type="GO" id="GO:0008175">
    <property type="term" value="F:tRNA methyltransferase activity"/>
    <property type="evidence" value="ECO:0007669"/>
    <property type="project" value="TreeGrafter"/>
</dbReference>
<dbReference type="EMBL" id="QKRW01000004">
    <property type="protein sequence ID" value="RAL67186.1"/>
    <property type="molecule type" value="Genomic_DNA"/>
</dbReference>
<organism evidence="2 3">
    <name type="scientific">Monilinia fructigena</name>
    <dbReference type="NCBI Taxonomy" id="38457"/>
    <lineage>
        <taxon>Eukaryota</taxon>
        <taxon>Fungi</taxon>
        <taxon>Dikarya</taxon>
        <taxon>Ascomycota</taxon>
        <taxon>Pezizomycotina</taxon>
        <taxon>Leotiomycetes</taxon>
        <taxon>Helotiales</taxon>
        <taxon>Sclerotiniaceae</taxon>
        <taxon>Monilinia</taxon>
    </lineage>
</organism>
<dbReference type="GO" id="GO:0030488">
    <property type="term" value="P:tRNA methylation"/>
    <property type="evidence" value="ECO:0007669"/>
    <property type="project" value="TreeGrafter"/>
</dbReference>
<comment type="caution">
    <text evidence="2">The sequence shown here is derived from an EMBL/GenBank/DDBJ whole genome shotgun (WGS) entry which is preliminary data.</text>
</comment>
<dbReference type="OrthoDB" id="47172at2759"/>
<dbReference type="InterPro" id="IPR029063">
    <property type="entry name" value="SAM-dependent_MTases_sf"/>
</dbReference>
<evidence type="ECO:0000313" key="2">
    <source>
        <dbReference type="EMBL" id="RAL67186.1"/>
    </source>
</evidence>
<feature type="region of interest" description="Disordered" evidence="1">
    <location>
        <begin position="1"/>
        <end position="43"/>
    </location>
</feature>
<gene>
    <name evidence="2" type="ORF">DID88_007963</name>
</gene>
<dbReference type="Proteomes" id="UP000249056">
    <property type="component" value="Unassembled WGS sequence"/>
</dbReference>
<dbReference type="AlphaFoldDB" id="A0A395J4H6"/>
<sequence>MEVQNTNGPHPSKVSKSKPSGQSKAQKTDDSIMGTNNSSIVSKRSVERLYFPNEPHFFRYFVKKTPEKIPSH</sequence>
<name>A0A395J4H6_9HELO</name>
<feature type="compositionally biased region" description="Low complexity" evidence="1">
    <location>
        <begin position="9"/>
        <end position="24"/>
    </location>
</feature>
<dbReference type="Gene3D" id="3.40.50.150">
    <property type="entry name" value="Vaccinia Virus protein VP39"/>
    <property type="match status" value="1"/>
</dbReference>
<feature type="compositionally biased region" description="Polar residues" evidence="1">
    <location>
        <begin position="33"/>
        <end position="42"/>
    </location>
</feature>
<keyword evidence="3" id="KW-1185">Reference proteome</keyword>
<accession>A0A395J4H6</accession>